<feature type="non-terminal residue" evidence="2">
    <location>
        <position position="1"/>
    </location>
</feature>
<gene>
    <name evidence="2" type="ORF">KI387_025818</name>
</gene>
<dbReference type="AlphaFoldDB" id="A0AA38FX44"/>
<protein>
    <submittedName>
        <fullName evidence="2">Uncharacterized protein</fullName>
    </submittedName>
</protein>
<keyword evidence="3" id="KW-1185">Reference proteome</keyword>
<comment type="caution">
    <text evidence="2">The sequence shown here is derived from an EMBL/GenBank/DDBJ whole genome shotgun (WGS) entry which is preliminary data.</text>
</comment>
<name>A0AA38FX44_TAXCH</name>
<organism evidence="2 3">
    <name type="scientific">Taxus chinensis</name>
    <name type="common">Chinese yew</name>
    <name type="synonym">Taxus wallichiana var. chinensis</name>
    <dbReference type="NCBI Taxonomy" id="29808"/>
    <lineage>
        <taxon>Eukaryota</taxon>
        <taxon>Viridiplantae</taxon>
        <taxon>Streptophyta</taxon>
        <taxon>Embryophyta</taxon>
        <taxon>Tracheophyta</taxon>
        <taxon>Spermatophyta</taxon>
        <taxon>Pinopsida</taxon>
        <taxon>Pinidae</taxon>
        <taxon>Conifers II</taxon>
        <taxon>Cupressales</taxon>
        <taxon>Taxaceae</taxon>
        <taxon>Taxus</taxon>
    </lineage>
</organism>
<accession>A0AA38FX44</accession>
<dbReference type="EMBL" id="JAHRHJ020000006">
    <property type="protein sequence ID" value="KAH9310783.1"/>
    <property type="molecule type" value="Genomic_DNA"/>
</dbReference>
<evidence type="ECO:0000256" key="1">
    <source>
        <dbReference type="SAM" id="MobiDB-lite"/>
    </source>
</evidence>
<feature type="compositionally biased region" description="Basic and acidic residues" evidence="1">
    <location>
        <begin position="16"/>
        <end position="27"/>
    </location>
</feature>
<sequence>LIEQRPLTARDLREVQHSRRVCDRQEARGTTGTSRRGAEGGGEELREPGI</sequence>
<feature type="non-terminal residue" evidence="2">
    <location>
        <position position="50"/>
    </location>
</feature>
<evidence type="ECO:0000313" key="3">
    <source>
        <dbReference type="Proteomes" id="UP000824469"/>
    </source>
</evidence>
<dbReference type="Proteomes" id="UP000824469">
    <property type="component" value="Unassembled WGS sequence"/>
</dbReference>
<feature type="region of interest" description="Disordered" evidence="1">
    <location>
        <begin position="16"/>
        <end position="50"/>
    </location>
</feature>
<proteinExistence type="predicted"/>
<reference evidence="2 3" key="1">
    <citation type="journal article" date="2021" name="Nat. Plants">
        <title>The Taxus genome provides insights into paclitaxel biosynthesis.</title>
        <authorList>
            <person name="Xiong X."/>
            <person name="Gou J."/>
            <person name="Liao Q."/>
            <person name="Li Y."/>
            <person name="Zhou Q."/>
            <person name="Bi G."/>
            <person name="Li C."/>
            <person name="Du R."/>
            <person name="Wang X."/>
            <person name="Sun T."/>
            <person name="Guo L."/>
            <person name="Liang H."/>
            <person name="Lu P."/>
            <person name="Wu Y."/>
            <person name="Zhang Z."/>
            <person name="Ro D.K."/>
            <person name="Shang Y."/>
            <person name="Huang S."/>
            <person name="Yan J."/>
        </authorList>
    </citation>
    <scope>NUCLEOTIDE SEQUENCE [LARGE SCALE GENOMIC DNA]</scope>
    <source>
        <strain evidence="2">Ta-2019</strain>
    </source>
</reference>
<evidence type="ECO:0000313" key="2">
    <source>
        <dbReference type="EMBL" id="KAH9310783.1"/>
    </source>
</evidence>